<reference evidence="1 2" key="1">
    <citation type="submission" date="2019-02" db="EMBL/GenBank/DDBJ databases">
        <title>Draft genome sequences of novel Actinobacteria.</title>
        <authorList>
            <person name="Sahin N."/>
            <person name="Ay H."/>
            <person name="Saygin H."/>
        </authorList>
    </citation>
    <scope>NUCLEOTIDE SEQUENCE [LARGE SCALE GENOMIC DNA]</scope>
    <source>
        <strain evidence="1 2">JCM 30529</strain>
    </source>
</reference>
<accession>A0ABY2DM83</accession>
<comment type="caution">
    <text evidence="1">The sequence shown here is derived from an EMBL/GenBank/DDBJ whole genome shotgun (WGS) entry which is preliminary data.</text>
</comment>
<protein>
    <recommendedName>
        <fullName evidence="3">MarR family transcriptional regulator</fullName>
    </recommendedName>
</protein>
<dbReference type="EMBL" id="SMKE01000002">
    <property type="protein sequence ID" value="TDC02651.1"/>
    <property type="molecule type" value="Genomic_DNA"/>
</dbReference>
<proteinExistence type="predicted"/>
<evidence type="ECO:0000313" key="2">
    <source>
        <dbReference type="Proteomes" id="UP000295626"/>
    </source>
</evidence>
<organism evidence="1 2">
    <name type="scientific">Micromonospora fluostatini</name>
    <dbReference type="NCBI Taxonomy" id="1629071"/>
    <lineage>
        <taxon>Bacteria</taxon>
        <taxon>Bacillati</taxon>
        <taxon>Actinomycetota</taxon>
        <taxon>Actinomycetes</taxon>
        <taxon>Micromonosporales</taxon>
        <taxon>Micromonosporaceae</taxon>
        <taxon>Micromonospora</taxon>
    </lineage>
</organism>
<evidence type="ECO:0000313" key="1">
    <source>
        <dbReference type="EMBL" id="TDC02651.1"/>
    </source>
</evidence>
<sequence length="156" mass="17343">MSGDSLEQFQRDFAAMHELVAKLEPDDAAGLARVREFLENQRAVPAAHLARAAADLYYLQGHTVEALAAHLGRNKQAVSEVLRSANAPTQYLAVRRDPDIESYETRWVPVTVTLASKRELAAMREQGWRIAPAAWQVAPDAVRPAELWERLGEVEG</sequence>
<gene>
    <name evidence="1" type="ORF">E1091_00170</name>
</gene>
<evidence type="ECO:0008006" key="3">
    <source>
        <dbReference type="Google" id="ProtNLM"/>
    </source>
</evidence>
<name>A0ABY2DM83_9ACTN</name>
<dbReference type="Proteomes" id="UP000295626">
    <property type="component" value="Unassembled WGS sequence"/>
</dbReference>
<keyword evidence="2" id="KW-1185">Reference proteome</keyword>